<name>A0A2G5F577_AQUCA</name>
<dbReference type="PANTHER" id="PTHR11926:SF1412">
    <property type="entry name" value="UDP-GLYCOSYLTRANSFERASE 83A1-LIKE"/>
    <property type="match status" value="1"/>
</dbReference>
<comment type="similarity">
    <text evidence="1">Belongs to the UDP-glycosyltransferase family.</text>
</comment>
<keyword evidence="2" id="KW-0808">Transferase</keyword>
<dbReference type="CDD" id="cd03784">
    <property type="entry name" value="GT1_Gtf-like"/>
    <property type="match status" value="1"/>
</dbReference>
<gene>
    <name evidence="3" type="ORF">AQUCO_00200813v1</name>
</gene>
<evidence type="ECO:0008006" key="5">
    <source>
        <dbReference type="Google" id="ProtNLM"/>
    </source>
</evidence>
<dbReference type="InterPro" id="IPR002213">
    <property type="entry name" value="UDP_glucos_trans"/>
</dbReference>
<sequence>MSRPHLLVIPYPSQGHVIPLMELSHNLVDRGFKITFVNTEVTHDRVVASSSNMAEGDYEEFIHLVSIPDGMKAGEDRNQHGKLIDSMLKVMPGHLENLIKKINESNSGHDRITCVIADEHVGWALDVAEKMSIPRAAFWPASTVLMALAFHIPKLIKDGIISAEGDPIKNQMIHLSPTMPAMDTTKFVWLCMGDSALQKTVFDTIILNNSSVKLADYVLCNSFYELEPSAFDLYPNIKPIGPLFSSRRLANLWPEDSACLSWLNQQSPHSVIYVAFGSFTVLDKRQFDELALGLELSGQPFLWVVRPDLVNGVTVVYPDGFETRVGSRGRMVGWAPQREVLAHPSVGCFLTHCGWNSTMEGVSSGIPFLCWPYFADQILTKSYICDVWKNGLGLNPDESGIISREEIKTKLVGLLANEGIKASALKLQELAMKNVNDGGASLRNFEDFIQAII</sequence>
<keyword evidence="4" id="KW-1185">Reference proteome</keyword>
<dbReference type="GO" id="GO:0080044">
    <property type="term" value="F:quercetin 7-O-glucosyltransferase activity"/>
    <property type="evidence" value="ECO:0007669"/>
    <property type="project" value="TreeGrafter"/>
</dbReference>
<dbReference type="FunFam" id="3.40.50.2000:FF:000108">
    <property type="entry name" value="UDP-glycosyltransferase 83A1"/>
    <property type="match status" value="1"/>
</dbReference>
<dbReference type="SUPFAM" id="SSF53756">
    <property type="entry name" value="UDP-Glycosyltransferase/glycogen phosphorylase"/>
    <property type="match status" value="1"/>
</dbReference>
<dbReference type="PANTHER" id="PTHR11926">
    <property type="entry name" value="GLUCOSYL/GLUCURONOSYL TRANSFERASES"/>
    <property type="match status" value="1"/>
</dbReference>
<protein>
    <recommendedName>
        <fullName evidence="5">Glycosyltransferase</fullName>
    </recommendedName>
</protein>
<dbReference type="InParanoid" id="A0A2G5F577"/>
<reference evidence="3 4" key="1">
    <citation type="submission" date="2017-09" db="EMBL/GenBank/DDBJ databases">
        <title>WGS assembly of Aquilegia coerulea Goldsmith.</title>
        <authorList>
            <person name="Hodges S."/>
            <person name="Kramer E."/>
            <person name="Nordborg M."/>
            <person name="Tomkins J."/>
            <person name="Borevitz J."/>
            <person name="Derieg N."/>
            <person name="Yan J."/>
            <person name="Mihaltcheva S."/>
            <person name="Hayes R.D."/>
            <person name="Rokhsar D."/>
        </authorList>
    </citation>
    <scope>NUCLEOTIDE SEQUENCE [LARGE SCALE GENOMIC DNA]</scope>
    <source>
        <strain evidence="4">cv. Goldsmith</strain>
    </source>
</reference>
<dbReference type="GO" id="GO:0080043">
    <property type="term" value="F:quercetin 3-O-glucosyltransferase activity"/>
    <property type="evidence" value="ECO:0007669"/>
    <property type="project" value="TreeGrafter"/>
</dbReference>
<dbReference type="Pfam" id="PF00201">
    <property type="entry name" value="UDPGT"/>
    <property type="match status" value="1"/>
</dbReference>
<evidence type="ECO:0000313" key="3">
    <source>
        <dbReference type="EMBL" id="PIA63037.1"/>
    </source>
</evidence>
<dbReference type="AlphaFoldDB" id="A0A2G5F577"/>
<dbReference type="OrthoDB" id="5835829at2759"/>
<organism evidence="3 4">
    <name type="scientific">Aquilegia coerulea</name>
    <name type="common">Rocky mountain columbine</name>
    <dbReference type="NCBI Taxonomy" id="218851"/>
    <lineage>
        <taxon>Eukaryota</taxon>
        <taxon>Viridiplantae</taxon>
        <taxon>Streptophyta</taxon>
        <taxon>Embryophyta</taxon>
        <taxon>Tracheophyta</taxon>
        <taxon>Spermatophyta</taxon>
        <taxon>Magnoliopsida</taxon>
        <taxon>Ranunculales</taxon>
        <taxon>Ranunculaceae</taxon>
        <taxon>Thalictroideae</taxon>
        <taxon>Aquilegia</taxon>
    </lineage>
</organism>
<dbReference type="EMBL" id="KZ305019">
    <property type="protein sequence ID" value="PIA63037.1"/>
    <property type="molecule type" value="Genomic_DNA"/>
</dbReference>
<evidence type="ECO:0000256" key="1">
    <source>
        <dbReference type="ARBA" id="ARBA00009995"/>
    </source>
</evidence>
<dbReference type="Proteomes" id="UP000230069">
    <property type="component" value="Unassembled WGS sequence"/>
</dbReference>
<proteinExistence type="inferred from homology"/>
<dbReference type="Gene3D" id="3.40.50.2000">
    <property type="entry name" value="Glycogen Phosphorylase B"/>
    <property type="match status" value="2"/>
</dbReference>
<accession>A0A2G5F577</accession>
<evidence type="ECO:0000313" key="4">
    <source>
        <dbReference type="Proteomes" id="UP000230069"/>
    </source>
</evidence>
<evidence type="ECO:0000256" key="2">
    <source>
        <dbReference type="ARBA" id="ARBA00022679"/>
    </source>
</evidence>
<dbReference type="FunFam" id="3.40.50.2000:FF:000056">
    <property type="entry name" value="Glycosyltransferase"/>
    <property type="match status" value="1"/>
</dbReference>